<keyword evidence="2" id="KW-1185">Reference proteome</keyword>
<protein>
    <submittedName>
        <fullName evidence="1">Ogr/Delta-like zinc finger</fullName>
    </submittedName>
</protein>
<organism evidence="1 2">
    <name type="scientific">Methylomagnum ishizawai</name>
    <dbReference type="NCBI Taxonomy" id="1760988"/>
    <lineage>
        <taxon>Bacteria</taxon>
        <taxon>Pseudomonadati</taxon>
        <taxon>Pseudomonadota</taxon>
        <taxon>Gammaproteobacteria</taxon>
        <taxon>Methylococcales</taxon>
        <taxon>Methylococcaceae</taxon>
        <taxon>Methylomagnum</taxon>
    </lineage>
</organism>
<name>A0A1Y6D8N0_9GAMM</name>
<dbReference type="EMBL" id="FXAM01000001">
    <property type="protein sequence ID" value="SMF96145.1"/>
    <property type="molecule type" value="Genomic_DNA"/>
</dbReference>
<reference evidence="1 2" key="1">
    <citation type="submission" date="2016-12" db="EMBL/GenBank/DDBJ databases">
        <authorList>
            <person name="Song W.-J."/>
            <person name="Kurnit D.M."/>
        </authorList>
    </citation>
    <scope>NUCLEOTIDE SEQUENCE [LARGE SCALE GENOMIC DNA]</scope>
    <source>
        <strain evidence="1 2">175</strain>
    </source>
</reference>
<dbReference type="RefSeq" id="WP_176225273.1">
    <property type="nucleotide sequence ID" value="NZ_FXAM01000001.1"/>
</dbReference>
<gene>
    <name evidence="1" type="ORF">SAMN02949497_3530</name>
</gene>
<accession>A0A1Y6D8N0</accession>
<dbReference type="Proteomes" id="UP000192923">
    <property type="component" value="Unassembled WGS sequence"/>
</dbReference>
<evidence type="ECO:0000313" key="2">
    <source>
        <dbReference type="Proteomes" id="UP000192923"/>
    </source>
</evidence>
<sequence>MRVKCHNCGKPAVITHRVPLTHGVDDLYCTCKHCGSRFVSTLAFKHPVEPATPAAIAAALLLSLPPADRARVVQQAELFTA</sequence>
<dbReference type="AlphaFoldDB" id="A0A1Y6D8N0"/>
<dbReference type="STRING" id="1760988.SAMN02949497_3530"/>
<proteinExistence type="predicted"/>
<evidence type="ECO:0000313" key="1">
    <source>
        <dbReference type="EMBL" id="SMF96145.1"/>
    </source>
</evidence>